<dbReference type="InterPro" id="IPR000998">
    <property type="entry name" value="MAM_dom"/>
</dbReference>
<dbReference type="GO" id="GO:0016020">
    <property type="term" value="C:membrane"/>
    <property type="evidence" value="ECO:0007669"/>
    <property type="project" value="InterPro"/>
</dbReference>
<dbReference type="Proteomes" id="UP000014500">
    <property type="component" value="Unassembled WGS sequence"/>
</dbReference>
<dbReference type="AlphaFoldDB" id="T1IL40"/>
<dbReference type="SUPFAM" id="SSF49899">
    <property type="entry name" value="Concanavalin A-like lectins/glucanases"/>
    <property type="match status" value="3"/>
</dbReference>
<feature type="domain" description="MAM" evidence="1">
    <location>
        <begin position="253"/>
        <end position="423"/>
    </location>
</feature>
<name>T1IL40_STRMM</name>
<accession>T1IL40</accession>
<dbReference type="PANTHER" id="PTHR23282:SF101">
    <property type="entry name" value="MAM DOMAIN-CONTAINING PROTEIN"/>
    <property type="match status" value="1"/>
</dbReference>
<feature type="domain" description="MAM" evidence="1">
    <location>
        <begin position="1"/>
        <end position="86"/>
    </location>
</feature>
<dbReference type="CDD" id="cd06263">
    <property type="entry name" value="MAM"/>
    <property type="match status" value="2"/>
</dbReference>
<dbReference type="HOGENOM" id="CLU_015093_0_0_1"/>
<organism evidence="2 3">
    <name type="scientific">Strigamia maritima</name>
    <name type="common">European centipede</name>
    <name type="synonym">Geophilus maritimus</name>
    <dbReference type="NCBI Taxonomy" id="126957"/>
    <lineage>
        <taxon>Eukaryota</taxon>
        <taxon>Metazoa</taxon>
        <taxon>Ecdysozoa</taxon>
        <taxon>Arthropoda</taxon>
        <taxon>Myriapoda</taxon>
        <taxon>Chilopoda</taxon>
        <taxon>Pleurostigmophora</taxon>
        <taxon>Geophilomorpha</taxon>
        <taxon>Linotaeniidae</taxon>
        <taxon>Strigamia</taxon>
    </lineage>
</organism>
<evidence type="ECO:0000313" key="2">
    <source>
        <dbReference type="EnsemblMetazoa" id="SMAR001659-PA"/>
    </source>
</evidence>
<dbReference type="Gene3D" id="2.60.120.200">
    <property type="match status" value="5"/>
</dbReference>
<reference evidence="2" key="2">
    <citation type="submission" date="2015-02" db="UniProtKB">
        <authorList>
            <consortium name="EnsemblMetazoa"/>
        </authorList>
    </citation>
    <scope>IDENTIFICATION</scope>
</reference>
<dbReference type="PROSITE" id="PS50060">
    <property type="entry name" value="MAM_2"/>
    <property type="match status" value="5"/>
</dbReference>
<dbReference type="SMART" id="SM00137">
    <property type="entry name" value="MAM"/>
    <property type="match status" value="3"/>
</dbReference>
<dbReference type="EMBL" id="JH430718">
    <property type="status" value="NOT_ANNOTATED_CDS"/>
    <property type="molecule type" value="Genomic_DNA"/>
</dbReference>
<keyword evidence="3" id="KW-1185">Reference proteome</keyword>
<reference evidence="3" key="1">
    <citation type="submission" date="2011-05" db="EMBL/GenBank/DDBJ databases">
        <authorList>
            <person name="Richards S.R."/>
            <person name="Qu J."/>
            <person name="Jiang H."/>
            <person name="Jhangiani S.N."/>
            <person name="Agravi P."/>
            <person name="Goodspeed R."/>
            <person name="Gross S."/>
            <person name="Mandapat C."/>
            <person name="Jackson L."/>
            <person name="Mathew T."/>
            <person name="Pu L."/>
            <person name="Thornton R."/>
            <person name="Saada N."/>
            <person name="Wilczek-Boney K.B."/>
            <person name="Lee S."/>
            <person name="Kovar C."/>
            <person name="Wu Y."/>
            <person name="Scherer S.E."/>
            <person name="Worley K.C."/>
            <person name="Muzny D.M."/>
            <person name="Gibbs R."/>
        </authorList>
    </citation>
    <scope>NUCLEOTIDE SEQUENCE</scope>
    <source>
        <strain evidence="3">Brora</strain>
    </source>
</reference>
<dbReference type="InterPro" id="IPR013320">
    <property type="entry name" value="ConA-like_dom_sf"/>
</dbReference>
<dbReference type="OMA" id="AHENIWH"/>
<dbReference type="EnsemblMetazoa" id="SMAR001659-RA">
    <property type="protein sequence ID" value="SMAR001659-PA"/>
    <property type="gene ID" value="SMAR001659"/>
</dbReference>
<feature type="domain" description="MAM" evidence="1">
    <location>
        <begin position="601"/>
        <end position="656"/>
    </location>
</feature>
<dbReference type="PANTHER" id="PTHR23282">
    <property type="entry name" value="APICAL ENDOSOMAL GLYCOPROTEIN PRECURSOR"/>
    <property type="match status" value="1"/>
</dbReference>
<dbReference type="PhylomeDB" id="T1IL40"/>
<proteinExistence type="predicted"/>
<protein>
    <recommendedName>
        <fullName evidence="1">MAM domain-containing protein</fullName>
    </recommendedName>
</protein>
<evidence type="ECO:0000259" key="1">
    <source>
        <dbReference type="PROSITE" id="PS50060"/>
    </source>
</evidence>
<evidence type="ECO:0000313" key="3">
    <source>
        <dbReference type="Proteomes" id="UP000014500"/>
    </source>
</evidence>
<dbReference type="eggNOG" id="KOG3627">
    <property type="taxonomic scope" value="Eukaryota"/>
</dbReference>
<sequence length="656" mass="74676">MFNFNYYMFGPNNGELTIYMDLYDGKNPTTSILWKKNRYSIDKWKRAGVTINMPDRTFRLRLVAKISHENVVAVENFQLQLADCYDDDEVCDFTMHSCGFEPDLNETVAWGVVRPTEVTNGPAIDHTSLTADGAFAFVENNAVPAQGRYVSPKYSEYMGPQCLSFWYYMSGAGNGLLSVQLKYEKGGNETIYSPDFWRRIGDRGNRWHRGEVTISTYEKYQIVFFANFTNTKPGYYMAIDDILISASACDPPGSCSFDNEFCGFTNDLDQKHNWMVGSGTTHNPNIVSGPVFGADGYGLYAYMDYSIGQWYDQPMSKLRSEEFKGTLESPTFCLEFAYVKFEKYGVTSTLQVFVNRLDKLEGLKIPIWKTTETSSFTDWNQANVVFNCSSEFEIIFAAKNEMSSTVFIGIDEIALHSGPDCIESETEISNTGITDELYRCNFDDANKCDWVLSKDESYIYDEWTVTNALNSNDLGPNHDHTIKTNKGFYALADQLSTSSRMTTNGTITNIKPTCFQFWYNTYSQYSSTHLLQIYVRTQDQQETLVWNGTATSGDTWKLAQISITNFINYEIIIQAAIRRYTRGHIAIDDVVLLMSTCPEIKSCTFDDDMCLFSQSPKNRINWSLTQKKKPKSFPEDHTANTLEGGNYLYLNTTSKT</sequence>
<dbReference type="InterPro" id="IPR051560">
    <property type="entry name" value="MAM_domain-containing"/>
</dbReference>
<feature type="domain" description="MAM" evidence="1">
    <location>
        <begin position="89"/>
        <end position="251"/>
    </location>
</feature>
<dbReference type="STRING" id="126957.T1IL40"/>
<dbReference type="Pfam" id="PF00629">
    <property type="entry name" value="MAM"/>
    <property type="match status" value="4"/>
</dbReference>
<feature type="domain" description="MAM" evidence="1">
    <location>
        <begin position="438"/>
        <end position="599"/>
    </location>
</feature>